<accession>A0ABW8AKJ1</accession>
<organism evidence="2 3">
    <name type="scientific">Spongisporangium articulatum</name>
    <dbReference type="NCBI Taxonomy" id="3362603"/>
    <lineage>
        <taxon>Bacteria</taxon>
        <taxon>Bacillati</taxon>
        <taxon>Actinomycetota</taxon>
        <taxon>Actinomycetes</taxon>
        <taxon>Kineosporiales</taxon>
        <taxon>Kineosporiaceae</taxon>
        <taxon>Spongisporangium</taxon>
    </lineage>
</organism>
<dbReference type="EMBL" id="JBITLV010000001">
    <property type="protein sequence ID" value="MFI7586157.1"/>
    <property type="molecule type" value="Genomic_DNA"/>
</dbReference>
<evidence type="ECO:0000259" key="1">
    <source>
        <dbReference type="Pfam" id="PF02627"/>
    </source>
</evidence>
<dbReference type="InterPro" id="IPR029032">
    <property type="entry name" value="AhpD-like"/>
</dbReference>
<comment type="caution">
    <text evidence="2">The sequence shown here is derived from an EMBL/GenBank/DDBJ whole genome shotgun (WGS) entry which is preliminary data.</text>
</comment>
<dbReference type="RefSeq" id="WP_398275310.1">
    <property type="nucleotide sequence ID" value="NZ_JBITLV010000001.1"/>
</dbReference>
<proteinExistence type="predicted"/>
<evidence type="ECO:0000313" key="2">
    <source>
        <dbReference type="EMBL" id="MFI7586157.1"/>
    </source>
</evidence>
<feature type="domain" description="Carboxymuconolactone decarboxylase-like" evidence="1">
    <location>
        <begin position="45"/>
        <end position="123"/>
    </location>
</feature>
<dbReference type="Proteomes" id="UP001612915">
    <property type="component" value="Unassembled WGS sequence"/>
</dbReference>
<dbReference type="InterPro" id="IPR003779">
    <property type="entry name" value="CMD-like"/>
</dbReference>
<dbReference type="Pfam" id="PF02627">
    <property type="entry name" value="CMD"/>
    <property type="match status" value="1"/>
</dbReference>
<name>A0ABW8AKJ1_9ACTN</name>
<sequence>MNASETVEQRTARGKRLYGRNLGLDESAAEAAMSAVAGPDFVREAYLAAGGPGWHGQDLTDRDRALVVVAALVAQHVTDDRLEPYLALARRHGVGERGLEAVMILLSAYVGQPAASRGAAAVRRTADAVTGDV</sequence>
<dbReference type="Gene3D" id="1.20.1290.10">
    <property type="entry name" value="AhpD-like"/>
    <property type="match status" value="1"/>
</dbReference>
<evidence type="ECO:0000313" key="3">
    <source>
        <dbReference type="Proteomes" id="UP001612915"/>
    </source>
</evidence>
<gene>
    <name evidence="2" type="ORF">ACIB24_03685</name>
</gene>
<reference evidence="2 3" key="1">
    <citation type="submission" date="2024-10" db="EMBL/GenBank/DDBJ databases">
        <title>The Natural Products Discovery Center: Release of the First 8490 Sequenced Strains for Exploring Actinobacteria Biosynthetic Diversity.</title>
        <authorList>
            <person name="Kalkreuter E."/>
            <person name="Kautsar S.A."/>
            <person name="Yang D."/>
            <person name="Bader C.D."/>
            <person name="Teijaro C.N."/>
            <person name="Fluegel L."/>
            <person name="Davis C.M."/>
            <person name="Simpson J.R."/>
            <person name="Lauterbach L."/>
            <person name="Steele A.D."/>
            <person name="Gui C."/>
            <person name="Meng S."/>
            <person name="Li G."/>
            <person name="Viehrig K."/>
            <person name="Ye F."/>
            <person name="Su P."/>
            <person name="Kiefer A.F."/>
            <person name="Nichols A."/>
            <person name="Cepeda A.J."/>
            <person name="Yan W."/>
            <person name="Fan B."/>
            <person name="Jiang Y."/>
            <person name="Adhikari A."/>
            <person name="Zheng C.-J."/>
            <person name="Schuster L."/>
            <person name="Cowan T.M."/>
            <person name="Smanski M.J."/>
            <person name="Chevrette M.G."/>
            <person name="De Carvalho L.P.S."/>
            <person name="Shen B."/>
        </authorList>
    </citation>
    <scope>NUCLEOTIDE SEQUENCE [LARGE SCALE GENOMIC DNA]</scope>
    <source>
        <strain evidence="2 3">NPDC049639</strain>
    </source>
</reference>
<protein>
    <submittedName>
        <fullName evidence="2">Carboxymuconolactone decarboxylase family protein</fullName>
    </submittedName>
</protein>
<dbReference type="SUPFAM" id="SSF69118">
    <property type="entry name" value="AhpD-like"/>
    <property type="match status" value="1"/>
</dbReference>
<keyword evidence="3" id="KW-1185">Reference proteome</keyword>